<dbReference type="Gene3D" id="3.40.50.2300">
    <property type="match status" value="1"/>
</dbReference>
<evidence type="ECO:0000256" key="4">
    <source>
        <dbReference type="ARBA" id="ARBA00023163"/>
    </source>
</evidence>
<evidence type="ECO:0000313" key="9">
    <source>
        <dbReference type="EMBL" id="RBP74323.1"/>
    </source>
</evidence>
<dbReference type="CDD" id="cd06170">
    <property type="entry name" value="LuxR_C_like"/>
    <property type="match status" value="1"/>
</dbReference>
<dbReference type="GO" id="GO:0003677">
    <property type="term" value="F:DNA binding"/>
    <property type="evidence" value="ECO:0007669"/>
    <property type="project" value="UniProtKB-KW"/>
</dbReference>
<protein>
    <submittedName>
        <fullName evidence="9">LuxR family two component transcriptional regulator</fullName>
    </submittedName>
</protein>
<sequence>MTPTDPSPRPDSSPRPDPCLQSDPSLDSDPSLSSTVTVVIVDDETLIRSGVRAILATDPGIEVVGEAGDGHEAVEVIRAMRPAVVLLDIRMPRLNGLDAIPEILRQLPTTKIVILTTFGEDAYIAEALERGASGFLLKASDPRELRDAVHAVAGGAAYLSPRVAHRVIDRLRAGPRPDAEAQSRVEPLSPREREVLALIGAGCSNAEVAARLFLTEGTVKGYVSSILTKLEAENRVQAAILAHRAGLVA</sequence>
<comment type="caution">
    <text evidence="9">The sequence shown here is derived from an EMBL/GenBank/DDBJ whole genome shotgun (WGS) entry which is preliminary data.</text>
</comment>
<keyword evidence="3" id="KW-0238">DNA-binding</keyword>
<feature type="domain" description="Response regulatory" evidence="8">
    <location>
        <begin position="37"/>
        <end position="153"/>
    </location>
</feature>
<feature type="modified residue" description="4-aspartylphosphate" evidence="5">
    <location>
        <position position="88"/>
    </location>
</feature>
<feature type="compositionally biased region" description="Low complexity" evidence="6">
    <location>
        <begin position="18"/>
        <end position="32"/>
    </location>
</feature>
<dbReference type="AlphaFoldDB" id="A0A366IML7"/>
<keyword evidence="10" id="KW-1185">Reference proteome</keyword>
<feature type="domain" description="HTH luxR-type" evidence="7">
    <location>
        <begin position="181"/>
        <end position="246"/>
    </location>
</feature>
<reference evidence="9 10" key="1">
    <citation type="submission" date="2018-06" db="EMBL/GenBank/DDBJ databases">
        <title>Freshwater and sediment microbial communities from various areas in North America, analyzing microbe dynamics in response to fracking.</title>
        <authorList>
            <person name="Lamendella R."/>
        </authorList>
    </citation>
    <scope>NUCLEOTIDE SEQUENCE [LARGE SCALE GENOMIC DNA]</scope>
    <source>
        <strain evidence="9 10">3b_TX</strain>
    </source>
</reference>
<dbReference type="InterPro" id="IPR058245">
    <property type="entry name" value="NreC/VraR/RcsB-like_REC"/>
</dbReference>
<dbReference type="CDD" id="cd17535">
    <property type="entry name" value="REC_NarL-like"/>
    <property type="match status" value="1"/>
</dbReference>
<evidence type="ECO:0000256" key="1">
    <source>
        <dbReference type="ARBA" id="ARBA00022553"/>
    </source>
</evidence>
<keyword evidence="4" id="KW-0804">Transcription</keyword>
<dbReference type="Pfam" id="PF00196">
    <property type="entry name" value="GerE"/>
    <property type="match status" value="1"/>
</dbReference>
<dbReference type="PROSITE" id="PS00622">
    <property type="entry name" value="HTH_LUXR_1"/>
    <property type="match status" value="1"/>
</dbReference>
<dbReference type="SMART" id="SM00421">
    <property type="entry name" value="HTH_LUXR"/>
    <property type="match status" value="1"/>
</dbReference>
<evidence type="ECO:0000259" key="7">
    <source>
        <dbReference type="PROSITE" id="PS50043"/>
    </source>
</evidence>
<dbReference type="GO" id="GO:0000160">
    <property type="term" value="P:phosphorelay signal transduction system"/>
    <property type="evidence" value="ECO:0007669"/>
    <property type="project" value="InterPro"/>
</dbReference>
<evidence type="ECO:0000256" key="5">
    <source>
        <dbReference type="PROSITE-ProRule" id="PRU00169"/>
    </source>
</evidence>
<evidence type="ECO:0000313" key="10">
    <source>
        <dbReference type="Proteomes" id="UP000253509"/>
    </source>
</evidence>
<evidence type="ECO:0000256" key="2">
    <source>
        <dbReference type="ARBA" id="ARBA00023015"/>
    </source>
</evidence>
<gene>
    <name evidence="9" type="ORF">DFO65_10140</name>
</gene>
<keyword evidence="2" id="KW-0805">Transcription regulation</keyword>
<dbReference type="InterPro" id="IPR016032">
    <property type="entry name" value="Sig_transdc_resp-reg_C-effctor"/>
</dbReference>
<dbReference type="GO" id="GO:0006355">
    <property type="term" value="P:regulation of DNA-templated transcription"/>
    <property type="evidence" value="ECO:0007669"/>
    <property type="project" value="InterPro"/>
</dbReference>
<dbReference type="SMART" id="SM00448">
    <property type="entry name" value="REC"/>
    <property type="match status" value="1"/>
</dbReference>
<evidence type="ECO:0000256" key="6">
    <source>
        <dbReference type="SAM" id="MobiDB-lite"/>
    </source>
</evidence>
<dbReference type="PROSITE" id="PS50110">
    <property type="entry name" value="RESPONSE_REGULATORY"/>
    <property type="match status" value="1"/>
</dbReference>
<feature type="region of interest" description="Disordered" evidence="6">
    <location>
        <begin position="1"/>
        <end position="32"/>
    </location>
</feature>
<dbReference type="InterPro" id="IPR011006">
    <property type="entry name" value="CheY-like_superfamily"/>
</dbReference>
<dbReference type="InterPro" id="IPR039420">
    <property type="entry name" value="WalR-like"/>
</dbReference>
<dbReference type="SUPFAM" id="SSF46894">
    <property type="entry name" value="C-terminal effector domain of the bipartite response regulators"/>
    <property type="match status" value="1"/>
</dbReference>
<evidence type="ECO:0000256" key="3">
    <source>
        <dbReference type="ARBA" id="ARBA00023125"/>
    </source>
</evidence>
<dbReference type="Pfam" id="PF00072">
    <property type="entry name" value="Response_reg"/>
    <property type="match status" value="1"/>
</dbReference>
<dbReference type="InterPro" id="IPR001789">
    <property type="entry name" value="Sig_transdc_resp-reg_receiver"/>
</dbReference>
<dbReference type="PANTHER" id="PTHR43214:SF24">
    <property type="entry name" value="TRANSCRIPTIONAL REGULATORY PROTEIN NARL-RELATED"/>
    <property type="match status" value="1"/>
</dbReference>
<organism evidence="9 10">
    <name type="scientific">Brevibacterium celere</name>
    <dbReference type="NCBI Taxonomy" id="225845"/>
    <lineage>
        <taxon>Bacteria</taxon>
        <taxon>Bacillati</taxon>
        <taxon>Actinomycetota</taxon>
        <taxon>Actinomycetes</taxon>
        <taxon>Micrococcales</taxon>
        <taxon>Brevibacteriaceae</taxon>
        <taxon>Brevibacterium</taxon>
    </lineage>
</organism>
<feature type="compositionally biased region" description="Pro residues" evidence="6">
    <location>
        <begin position="1"/>
        <end position="17"/>
    </location>
</feature>
<evidence type="ECO:0000259" key="8">
    <source>
        <dbReference type="PROSITE" id="PS50110"/>
    </source>
</evidence>
<name>A0A366IML7_9MICO</name>
<dbReference type="EMBL" id="QNSB01000001">
    <property type="protein sequence ID" value="RBP74323.1"/>
    <property type="molecule type" value="Genomic_DNA"/>
</dbReference>
<dbReference type="InterPro" id="IPR000792">
    <property type="entry name" value="Tscrpt_reg_LuxR_C"/>
</dbReference>
<dbReference type="PANTHER" id="PTHR43214">
    <property type="entry name" value="TWO-COMPONENT RESPONSE REGULATOR"/>
    <property type="match status" value="1"/>
</dbReference>
<dbReference type="PROSITE" id="PS50043">
    <property type="entry name" value="HTH_LUXR_2"/>
    <property type="match status" value="1"/>
</dbReference>
<dbReference type="SUPFAM" id="SSF52172">
    <property type="entry name" value="CheY-like"/>
    <property type="match status" value="1"/>
</dbReference>
<keyword evidence="1 5" id="KW-0597">Phosphoprotein</keyword>
<dbReference type="Proteomes" id="UP000253509">
    <property type="component" value="Unassembled WGS sequence"/>
</dbReference>
<proteinExistence type="predicted"/>
<accession>A0A366IML7</accession>
<dbReference type="PRINTS" id="PR00038">
    <property type="entry name" value="HTHLUXR"/>
</dbReference>